<dbReference type="Proteomes" id="UP000505210">
    <property type="component" value="Chromosome"/>
</dbReference>
<sequence length="502" mass="54832">MTRSRLLLIILALLIGLGFALWLVTSLTQLYTQLAAVSATLANLVVGSVVALLVGLLVALGYYAYLFLRPAKTVRSHVKVPLDRTEAAEVNLQAVQQQVEQIQDEVTRQALIDRSREIAQNMARGEFRVVVFGTGSAGKTSLINAILGLGVGDIGAAMGTTTQEKTARFLLRGVDREIWITDTPGILEAGIAGTAREQQARQLAASADLLLFVIDGDLRRSEYDPLRSLSSIGKRSILVLNKADLYSDADLQAILQQLRDRLRSVLSPADIVAVAASPQPFTLPNGERVQPQPDILPLLRRLSAVLREEGEDLIADNILLQSQQLGDEARQILDQQRLRQAEKVVERFQWISAGVVSVTPLPMVDLLAAAAVNAQMVVELGRVYGCEMNLDQGKELARSLAKTLISLGVVRGTVEIFSLALQTNAGTFVIGRAIQGATAAYLTRIAGKSFIEYFRRNQTWGDGGISEVVQEQFQLNRRDEFMKGFVKEAIARVVEPLQNKEG</sequence>
<dbReference type="GO" id="GO:0005525">
    <property type="term" value="F:GTP binding"/>
    <property type="evidence" value="ECO:0007669"/>
    <property type="project" value="InterPro"/>
</dbReference>
<feature type="transmembrane region" description="Helical" evidence="5">
    <location>
        <begin position="44"/>
        <end position="68"/>
    </location>
</feature>
<dbReference type="Pfam" id="PF01926">
    <property type="entry name" value="MMR_HSR1"/>
    <property type="match status" value="1"/>
</dbReference>
<dbReference type="RefSeq" id="WP_172353280.1">
    <property type="nucleotide sequence ID" value="NZ_CP053661.1"/>
</dbReference>
<organism evidence="7 8">
    <name type="scientific">Thermoleptolyngbya sichuanensis A183</name>
    <dbReference type="NCBI Taxonomy" id="2737172"/>
    <lineage>
        <taxon>Bacteria</taxon>
        <taxon>Bacillati</taxon>
        <taxon>Cyanobacteriota</taxon>
        <taxon>Cyanophyceae</taxon>
        <taxon>Oculatellales</taxon>
        <taxon>Oculatellaceae</taxon>
        <taxon>Thermoleptolyngbya</taxon>
        <taxon>Thermoleptolyngbya sichuanensis</taxon>
    </lineage>
</organism>
<dbReference type="PANTHER" id="PTHR42714:SF2">
    <property type="entry name" value="TRNA MODIFICATION GTPASE GTPBP3, MITOCHONDRIAL"/>
    <property type="match status" value="1"/>
</dbReference>
<dbReference type="InterPro" id="IPR021147">
    <property type="entry name" value="DUF697"/>
</dbReference>
<dbReference type="InterPro" id="IPR006073">
    <property type="entry name" value="GTP-bd"/>
</dbReference>
<evidence type="ECO:0000256" key="4">
    <source>
        <dbReference type="ARBA" id="ARBA00023136"/>
    </source>
</evidence>
<dbReference type="AlphaFoldDB" id="A0A6M8B375"/>
<evidence type="ECO:0000313" key="8">
    <source>
        <dbReference type="Proteomes" id="UP000505210"/>
    </source>
</evidence>
<dbReference type="InterPro" id="IPR027417">
    <property type="entry name" value="P-loop_NTPase"/>
</dbReference>
<keyword evidence="4 5" id="KW-0472">Membrane</keyword>
<comment type="subcellular location">
    <subcellularLocation>
        <location evidence="1">Membrane</location>
        <topology evidence="1">Multi-pass membrane protein</topology>
    </subcellularLocation>
</comment>
<keyword evidence="3 5" id="KW-1133">Transmembrane helix</keyword>
<accession>A0A6M8B375</accession>
<dbReference type="GO" id="GO:0005829">
    <property type="term" value="C:cytosol"/>
    <property type="evidence" value="ECO:0007669"/>
    <property type="project" value="TreeGrafter"/>
</dbReference>
<dbReference type="GO" id="GO:0002098">
    <property type="term" value="P:tRNA wobble uridine modification"/>
    <property type="evidence" value="ECO:0007669"/>
    <property type="project" value="TreeGrafter"/>
</dbReference>
<dbReference type="GO" id="GO:0016020">
    <property type="term" value="C:membrane"/>
    <property type="evidence" value="ECO:0007669"/>
    <property type="project" value="UniProtKB-SubCell"/>
</dbReference>
<proteinExistence type="predicted"/>
<evidence type="ECO:0000256" key="5">
    <source>
        <dbReference type="SAM" id="Phobius"/>
    </source>
</evidence>
<evidence type="ECO:0000259" key="6">
    <source>
        <dbReference type="Pfam" id="PF01926"/>
    </source>
</evidence>
<evidence type="ECO:0000256" key="3">
    <source>
        <dbReference type="ARBA" id="ARBA00022989"/>
    </source>
</evidence>
<keyword evidence="8" id="KW-1185">Reference proteome</keyword>
<reference evidence="7 8" key="1">
    <citation type="submission" date="2020-05" db="EMBL/GenBank/DDBJ databases">
        <title>Complete genome sequence of of a novel Thermoleptolyngbya strain isolated from hot springs of Ganzi, Sichuan China.</title>
        <authorList>
            <person name="Tang J."/>
            <person name="Daroch M."/>
            <person name="Li L."/>
            <person name="Waleron K."/>
            <person name="Waleron M."/>
            <person name="Waleron M."/>
        </authorList>
    </citation>
    <scope>NUCLEOTIDE SEQUENCE [LARGE SCALE GENOMIC DNA]</scope>
    <source>
        <strain evidence="7 8">PKUAC-SCTA183</strain>
    </source>
</reference>
<dbReference type="Pfam" id="PF05128">
    <property type="entry name" value="DUF697"/>
    <property type="match status" value="1"/>
</dbReference>
<evidence type="ECO:0000256" key="2">
    <source>
        <dbReference type="ARBA" id="ARBA00022692"/>
    </source>
</evidence>
<name>A0A6M8B375_9CYAN</name>
<gene>
    <name evidence="7" type="ORF">HPC62_00495</name>
</gene>
<dbReference type="GO" id="GO:0030488">
    <property type="term" value="P:tRNA methylation"/>
    <property type="evidence" value="ECO:0007669"/>
    <property type="project" value="TreeGrafter"/>
</dbReference>
<dbReference type="Gene3D" id="3.40.50.300">
    <property type="entry name" value="P-loop containing nucleotide triphosphate hydrolases"/>
    <property type="match status" value="1"/>
</dbReference>
<dbReference type="PANTHER" id="PTHR42714">
    <property type="entry name" value="TRNA MODIFICATION GTPASE GTPBP3"/>
    <property type="match status" value="1"/>
</dbReference>
<evidence type="ECO:0000313" key="7">
    <source>
        <dbReference type="EMBL" id="QKD80848.1"/>
    </source>
</evidence>
<protein>
    <submittedName>
        <fullName evidence="7">DUF697 domain-containing protein</fullName>
    </submittedName>
</protein>
<evidence type="ECO:0000256" key="1">
    <source>
        <dbReference type="ARBA" id="ARBA00004141"/>
    </source>
</evidence>
<dbReference type="SUPFAM" id="SSF52540">
    <property type="entry name" value="P-loop containing nucleoside triphosphate hydrolases"/>
    <property type="match status" value="1"/>
</dbReference>
<feature type="domain" description="G" evidence="6">
    <location>
        <begin position="128"/>
        <end position="242"/>
    </location>
</feature>
<keyword evidence="2 5" id="KW-0812">Transmembrane</keyword>
<dbReference type="KEGG" id="theu:HPC62_00495"/>
<dbReference type="EMBL" id="CP053661">
    <property type="protein sequence ID" value="QKD80848.1"/>
    <property type="molecule type" value="Genomic_DNA"/>
</dbReference>
<dbReference type="CDD" id="cd00880">
    <property type="entry name" value="Era_like"/>
    <property type="match status" value="1"/>
</dbReference>